<accession>A0A9X1NEF7</accession>
<gene>
    <name evidence="1" type="ORF">LR394_21445</name>
</gene>
<evidence type="ECO:0000313" key="1">
    <source>
        <dbReference type="EMBL" id="MCD5313477.1"/>
    </source>
</evidence>
<proteinExistence type="predicted"/>
<evidence type="ECO:0000313" key="2">
    <source>
        <dbReference type="Proteomes" id="UP001138997"/>
    </source>
</evidence>
<dbReference type="RefSeq" id="WP_231444709.1">
    <property type="nucleotide sequence ID" value="NZ_JAJOMB010000012.1"/>
</dbReference>
<dbReference type="EMBL" id="JAJOMB010000012">
    <property type="protein sequence ID" value="MCD5313477.1"/>
    <property type="molecule type" value="Genomic_DNA"/>
</dbReference>
<sequence length="92" mass="10556">MAKTVAEHFTGEKMESTEWDTAWLSTLMIHLRRNGILVHEARIVQSGVVSICFEPHLTQAEILEGLLLSWPDIATVERVDDRMLRASRKRAR</sequence>
<comment type="caution">
    <text evidence="1">The sequence shown here is derived from an EMBL/GenBank/DDBJ whole genome shotgun (WGS) entry which is preliminary data.</text>
</comment>
<dbReference type="AlphaFoldDB" id="A0A9X1NEF7"/>
<reference evidence="1" key="1">
    <citation type="submission" date="2021-11" db="EMBL/GenBank/DDBJ databases">
        <title>Streptomyces corallinus and Kineosporia corallina sp. nov., two new coral-derived marine actinobacteria.</title>
        <authorList>
            <person name="Buangrab K."/>
            <person name="Sutthacheep M."/>
            <person name="Yeemin T."/>
            <person name="Harunari E."/>
            <person name="Igarashi Y."/>
            <person name="Sripreechasak P."/>
            <person name="Kanchanasin P."/>
            <person name="Tanasupawat S."/>
            <person name="Phongsopitanun W."/>
        </authorList>
    </citation>
    <scope>NUCLEOTIDE SEQUENCE</scope>
    <source>
        <strain evidence="1">JCM 31032</strain>
    </source>
</reference>
<name>A0A9X1NEF7_9ACTN</name>
<protein>
    <submittedName>
        <fullName evidence="1">Uncharacterized protein</fullName>
    </submittedName>
</protein>
<keyword evidence="2" id="KW-1185">Reference proteome</keyword>
<dbReference type="Proteomes" id="UP001138997">
    <property type="component" value="Unassembled WGS sequence"/>
</dbReference>
<organism evidence="1 2">
    <name type="scientific">Kineosporia babensis</name>
    <dbReference type="NCBI Taxonomy" id="499548"/>
    <lineage>
        <taxon>Bacteria</taxon>
        <taxon>Bacillati</taxon>
        <taxon>Actinomycetota</taxon>
        <taxon>Actinomycetes</taxon>
        <taxon>Kineosporiales</taxon>
        <taxon>Kineosporiaceae</taxon>
        <taxon>Kineosporia</taxon>
    </lineage>
</organism>